<reference evidence="1" key="1">
    <citation type="submission" date="2016-10" db="EMBL/GenBank/DDBJ databases">
        <title>Sequence of Gallionella enrichment culture.</title>
        <authorList>
            <person name="Poehlein A."/>
            <person name="Muehling M."/>
            <person name="Daniel R."/>
        </authorList>
    </citation>
    <scope>NUCLEOTIDE SEQUENCE</scope>
</reference>
<comment type="caution">
    <text evidence="1">The sequence shown here is derived from an EMBL/GenBank/DDBJ whole genome shotgun (WGS) entry which is preliminary data.</text>
</comment>
<sequence length="350" mass="36684">MVGGSGVQLARLQAAPQGFLVALGPKRWTHDVGRSGSKVRVTIGAIVHHQMAGQHFAINTLAAGAGAGNRIGGFAARDVHDVDRHIEYVGNGDGPVHRLAFDDGWPRQRVTLGAGDAHGGNLFLQQKHQFTVFGVHRRHGTEFKGPLEAVDQGFIVAHDGIFVGHEVLEAVDAFGLYQGAHVAPDRLVPPGDGHVKAVVAGGFFGPAAPGLVSLHQALLRVWNTEVDDGGGAAGHTGSGAGEKVVHGGGAHERQLHVGVRVNAAGHHILAAGIDHDGTSRCLQALGHSHNAAILAQHITAKSTVGVDHRATLNQYARHCISFNKWVAGQVYALGVCALPGKGLNIRNVWR</sequence>
<evidence type="ECO:0000313" key="1">
    <source>
        <dbReference type="EMBL" id="OIQ69477.1"/>
    </source>
</evidence>
<dbReference type="EMBL" id="MLJW01004703">
    <property type="protein sequence ID" value="OIQ69477.1"/>
    <property type="molecule type" value="Genomic_DNA"/>
</dbReference>
<protein>
    <submittedName>
        <fullName evidence="1">Uncharacterized protein</fullName>
    </submittedName>
</protein>
<proteinExistence type="predicted"/>
<gene>
    <name evidence="1" type="ORF">GALL_489230</name>
</gene>
<organism evidence="1">
    <name type="scientific">mine drainage metagenome</name>
    <dbReference type="NCBI Taxonomy" id="410659"/>
    <lineage>
        <taxon>unclassified sequences</taxon>
        <taxon>metagenomes</taxon>
        <taxon>ecological metagenomes</taxon>
    </lineage>
</organism>
<name>A0A1J5Q0T7_9ZZZZ</name>
<accession>A0A1J5Q0T7</accession>
<dbReference type="AlphaFoldDB" id="A0A1J5Q0T7"/>